<gene>
    <name evidence="3" type="ORF">RGQ15_00030</name>
</gene>
<feature type="domain" description="DUF306" evidence="2">
    <location>
        <begin position="25"/>
        <end position="115"/>
    </location>
</feature>
<proteinExistence type="predicted"/>
<dbReference type="PROSITE" id="PS51257">
    <property type="entry name" value="PROKAR_LIPOPROTEIN"/>
    <property type="match status" value="1"/>
</dbReference>
<dbReference type="EMBL" id="JAVQLW010000001">
    <property type="protein sequence ID" value="MDS9465962.1"/>
    <property type="molecule type" value="Genomic_DNA"/>
</dbReference>
<reference evidence="4" key="1">
    <citation type="submission" date="2023-07" db="EMBL/GenBank/DDBJ databases">
        <title>Paracoccus sp. MBLB3053 whole genome sequence.</title>
        <authorList>
            <person name="Hwang C.Y."/>
            <person name="Cho E.-S."/>
            <person name="Seo M.-J."/>
        </authorList>
    </citation>
    <scope>NUCLEOTIDE SEQUENCE [LARGE SCALE GENOMIC DNA]</scope>
    <source>
        <strain evidence="4">MBLB3053</strain>
    </source>
</reference>
<dbReference type="RefSeq" id="WP_311158161.1">
    <property type="nucleotide sequence ID" value="NZ_JAVQLW010000001.1"/>
</dbReference>
<comment type="caution">
    <text evidence="3">The sequence shown here is derived from an EMBL/GenBank/DDBJ whole genome shotgun (WGS) entry which is preliminary data.</text>
</comment>
<keyword evidence="1" id="KW-0732">Signal</keyword>
<organism evidence="3 4">
    <name type="scientific">Paracoccus aurantius</name>
    <dbReference type="NCBI Taxonomy" id="3073814"/>
    <lineage>
        <taxon>Bacteria</taxon>
        <taxon>Pseudomonadati</taxon>
        <taxon>Pseudomonadota</taxon>
        <taxon>Alphaproteobacteria</taxon>
        <taxon>Rhodobacterales</taxon>
        <taxon>Paracoccaceae</taxon>
        <taxon>Paracoccus</taxon>
    </lineage>
</organism>
<dbReference type="Pfam" id="PF03724">
    <property type="entry name" value="META"/>
    <property type="match status" value="1"/>
</dbReference>
<name>A0ABU2HMI1_9RHOB</name>
<evidence type="ECO:0000313" key="3">
    <source>
        <dbReference type="EMBL" id="MDS9465962.1"/>
    </source>
</evidence>
<evidence type="ECO:0000313" key="4">
    <source>
        <dbReference type="Proteomes" id="UP001269144"/>
    </source>
</evidence>
<keyword evidence="4" id="KW-1185">Reference proteome</keyword>
<dbReference type="Proteomes" id="UP001269144">
    <property type="component" value="Unassembled WGS sequence"/>
</dbReference>
<evidence type="ECO:0000256" key="1">
    <source>
        <dbReference type="SAM" id="SignalP"/>
    </source>
</evidence>
<sequence>MRGFACAALLALTACGVSAGDVPMIAGDYELIEVEGKEIFGKPTARIAPDGAISGQGPCNVYRSENSAELPALDYKTMVTTRRACIREGGETDFLAALGAVRQAERRGGELVMTGPGVTIRWYPLP</sequence>
<dbReference type="InterPro" id="IPR038670">
    <property type="entry name" value="HslJ-like_sf"/>
</dbReference>
<dbReference type="Gene3D" id="2.40.128.270">
    <property type="match status" value="1"/>
</dbReference>
<accession>A0ABU2HMI1</accession>
<dbReference type="InterPro" id="IPR005184">
    <property type="entry name" value="DUF306_Meta_HslJ"/>
</dbReference>
<feature type="chain" id="PRO_5045291762" evidence="1">
    <location>
        <begin position="20"/>
        <end position="126"/>
    </location>
</feature>
<evidence type="ECO:0000259" key="2">
    <source>
        <dbReference type="Pfam" id="PF03724"/>
    </source>
</evidence>
<protein>
    <submittedName>
        <fullName evidence="3">META domain-containing protein</fullName>
    </submittedName>
</protein>
<feature type="signal peptide" evidence="1">
    <location>
        <begin position="1"/>
        <end position="19"/>
    </location>
</feature>